<feature type="transmembrane region" description="Helical" evidence="1">
    <location>
        <begin position="196"/>
        <end position="221"/>
    </location>
</feature>
<reference evidence="2" key="1">
    <citation type="journal article" date="2014" name="Int. J. Syst. Evol. Microbiol.">
        <title>Complete genome of a new Firmicutes species belonging to the dominant human colonic microbiota ('Ruminococcus bicirculans') reveals two chromosomes and a selective capacity to utilize plant glucans.</title>
        <authorList>
            <consortium name="NISC Comparative Sequencing Program"/>
            <person name="Wegmann U."/>
            <person name="Louis P."/>
            <person name="Goesmann A."/>
            <person name="Henrissat B."/>
            <person name="Duncan S.H."/>
            <person name="Flint H.J."/>
        </authorList>
    </citation>
    <scope>NUCLEOTIDE SEQUENCE</scope>
    <source>
        <strain evidence="2">NBRC 103855</strain>
    </source>
</reference>
<protein>
    <recommendedName>
        <fullName evidence="4">MFS transporter permease</fullName>
    </recommendedName>
</protein>
<comment type="caution">
    <text evidence="2">The sequence shown here is derived from an EMBL/GenBank/DDBJ whole genome shotgun (WGS) entry which is preliminary data.</text>
</comment>
<name>A0ABQ5UD59_9HYPH</name>
<dbReference type="EMBL" id="BSNG01000001">
    <property type="protein sequence ID" value="GLQ09923.1"/>
    <property type="molecule type" value="Genomic_DNA"/>
</dbReference>
<gene>
    <name evidence="2" type="ORF">GCM10007913_18550</name>
</gene>
<evidence type="ECO:0000313" key="3">
    <source>
        <dbReference type="Proteomes" id="UP001161406"/>
    </source>
</evidence>
<keyword evidence="1" id="KW-1133">Transmembrane helix</keyword>
<evidence type="ECO:0000256" key="1">
    <source>
        <dbReference type="SAM" id="Phobius"/>
    </source>
</evidence>
<feature type="transmembrane region" description="Helical" evidence="1">
    <location>
        <begin position="96"/>
        <end position="113"/>
    </location>
</feature>
<organism evidence="2 3">
    <name type="scientific">Devosia yakushimensis</name>
    <dbReference type="NCBI Taxonomy" id="470028"/>
    <lineage>
        <taxon>Bacteria</taxon>
        <taxon>Pseudomonadati</taxon>
        <taxon>Pseudomonadota</taxon>
        <taxon>Alphaproteobacteria</taxon>
        <taxon>Hyphomicrobiales</taxon>
        <taxon>Devosiaceae</taxon>
        <taxon>Devosia</taxon>
    </lineage>
</organism>
<evidence type="ECO:0008006" key="4">
    <source>
        <dbReference type="Google" id="ProtNLM"/>
    </source>
</evidence>
<feature type="transmembrane region" description="Helical" evidence="1">
    <location>
        <begin position="62"/>
        <end position="84"/>
    </location>
</feature>
<feature type="transmembrane region" description="Helical" evidence="1">
    <location>
        <begin position="159"/>
        <end position="176"/>
    </location>
</feature>
<feature type="transmembrane region" description="Helical" evidence="1">
    <location>
        <begin position="13"/>
        <end position="32"/>
    </location>
</feature>
<keyword evidence="3" id="KW-1185">Reference proteome</keyword>
<keyword evidence="1" id="KW-0472">Membrane</keyword>
<evidence type="ECO:0000313" key="2">
    <source>
        <dbReference type="EMBL" id="GLQ09923.1"/>
    </source>
</evidence>
<feature type="transmembrane region" description="Helical" evidence="1">
    <location>
        <begin position="134"/>
        <end position="153"/>
    </location>
</feature>
<accession>A0ABQ5UD59</accession>
<dbReference type="Proteomes" id="UP001161406">
    <property type="component" value="Unassembled WGS sequence"/>
</dbReference>
<dbReference type="RefSeq" id="WP_284390097.1">
    <property type="nucleotide sequence ID" value="NZ_BSNG01000001.1"/>
</dbReference>
<sequence length="227" mass="25186">MDFMRLLKSVEELLYELVTWILFYPLTLWRCIRRPLQMMTYAGTELSDSDAERYDDALSPPIFLLLTLFIAHLVGLQFGVQSTVVLPDVFADERNLLFFRAIAFSLFPLLLALRDVRRRGARLTRKTLQPVFYSQCYAAAPFILTINLALIVGQHGNPAAILAGIAILVLGLAWYVRTEAAWLMQDGGMAAGRAHLTAALTIALGFLALFAVLLVTGVAIARQTGVL</sequence>
<reference evidence="2" key="2">
    <citation type="submission" date="2023-01" db="EMBL/GenBank/DDBJ databases">
        <title>Draft genome sequence of Devosia yakushimensis strain NBRC 103855.</title>
        <authorList>
            <person name="Sun Q."/>
            <person name="Mori K."/>
        </authorList>
    </citation>
    <scope>NUCLEOTIDE SEQUENCE</scope>
    <source>
        <strain evidence="2">NBRC 103855</strain>
    </source>
</reference>
<keyword evidence="1" id="KW-0812">Transmembrane</keyword>
<proteinExistence type="predicted"/>